<dbReference type="AlphaFoldDB" id="A0A4R2BHU2"/>
<gene>
    <name evidence="1" type="ORF">EV146_104241</name>
</gene>
<comment type="caution">
    <text evidence="1">The sequence shown here is derived from an EMBL/GenBank/DDBJ whole genome shotgun (WGS) entry which is preliminary data.</text>
</comment>
<accession>A0A4R2BHU2</accession>
<name>A0A4R2BHU2_9BACI</name>
<sequence length="69" mass="8152">MKKYRVCYILEDRVETENIILDININASEVFESLMRRAATSKFLKIRTEKGSDRLDTSLIRYIRVSPLK</sequence>
<proteinExistence type="predicted"/>
<protein>
    <submittedName>
        <fullName evidence="1">Uncharacterized protein</fullName>
    </submittedName>
</protein>
<keyword evidence="2" id="KW-1185">Reference proteome</keyword>
<dbReference type="Proteomes" id="UP000295689">
    <property type="component" value="Unassembled WGS sequence"/>
</dbReference>
<evidence type="ECO:0000313" key="1">
    <source>
        <dbReference type="EMBL" id="TCN26133.1"/>
    </source>
</evidence>
<dbReference type="EMBL" id="SLVV01000004">
    <property type="protein sequence ID" value="TCN26133.1"/>
    <property type="molecule type" value="Genomic_DNA"/>
</dbReference>
<organism evidence="1 2">
    <name type="scientific">Mesobacillus foraminis</name>
    <dbReference type="NCBI Taxonomy" id="279826"/>
    <lineage>
        <taxon>Bacteria</taxon>
        <taxon>Bacillati</taxon>
        <taxon>Bacillota</taxon>
        <taxon>Bacilli</taxon>
        <taxon>Bacillales</taxon>
        <taxon>Bacillaceae</taxon>
        <taxon>Mesobacillus</taxon>
    </lineage>
</organism>
<dbReference type="RefSeq" id="WP_132004357.1">
    <property type="nucleotide sequence ID" value="NZ_JABUHM010000009.1"/>
</dbReference>
<reference evidence="1 2" key="1">
    <citation type="journal article" date="2015" name="Stand. Genomic Sci.">
        <title>Genomic Encyclopedia of Bacterial and Archaeal Type Strains, Phase III: the genomes of soil and plant-associated and newly described type strains.</title>
        <authorList>
            <person name="Whitman W.B."/>
            <person name="Woyke T."/>
            <person name="Klenk H.P."/>
            <person name="Zhou Y."/>
            <person name="Lilburn T.G."/>
            <person name="Beck B.J."/>
            <person name="De Vos P."/>
            <person name="Vandamme P."/>
            <person name="Eisen J.A."/>
            <person name="Garrity G."/>
            <person name="Hugenholtz P."/>
            <person name="Kyrpides N.C."/>
        </authorList>
    </citation>
    <scope>NUCLEOTIDE SEQUENCE [LARGE SCALE GENOMIC DNA]</scope>
    <source>
        <strain evidence="1 2">CV53</strain>
    </source>
</reference>
<evidence type="ECO:0000313" key="2">
    <source>
        <dbReference type="Proteomes" id="UP000295689"/>
    </source>
</evidence>